<organism evidence="2 3">
    <name type="scientific">Gymnopilus dilepis</name>
    <dbReference type="NCBI Taxonomy" id="231916"/>
    <lineage>
        <taxon>Eukaryota</taxon>
        <taxon>Fungi</taxon>
        <taxon>Dikarya</taxon>
        <taxon>Basidiomycota</taxon>
        <taxon>Agaricomycotina</taxon>
        <taxon>Agaricomycetes</taxon>
        <taxon>Agaricomycetidae</taxon>
        <taxon>Agaricales</taxon>
        <taxon>Agaricineae</taxon>
        <taxon>Hymenogastraceae</taxon>
        <taxon>Gymnopilus</taxon>
    </lineage>
</organism>
<proteinExistence type="predicted"/>
<feature type="region of interest" description="Disordered" evidence="1">
    <location>
        <begin position="316"/>
        <end position="363"/>
    </location>
</feature>
<accession>A0A409WTV9</accession>
<feature type="region of interest" description="Disordered" evidence="1">
    <location>
        <begin position="63"/>
        <end position="103"/>
    </location>
</feature>
<evidence type="ECO:0000313" key="2">
    <source>
        <dbReference type="EMBL" id="PPQ81901.1"/>
    </source>
</evidence>
<sequence length="363" mass="39849">MARSKKYYGKFHPAESRKVIELEGLCAPSEKADHIIRQCLHALIDAGKPQKGSVQEDIGEVEAGLGYGDDDGAAGEDEQESDDEDGSSSEGNGEDSEPSFRPRRLLSTPLSSQLSTLAGQQHSHNPIHRPKYLQTSMSTTQIVMLQSLRTYQHYCESSPRSCNKYTVSSLVPSLRSQSQFYLSAICYLLISVELAAFPEVNGATDFLNSMEKSPSADKMMQAGTRSVIDSLSPHRCREDVQSAPPTVLRAENSSFWLHQRRLPRPDNYQALGLLEISKCHLSMCHYRRSTLIMVLQSIVKQKKIDRLALETDAPTGASATYSTSGHVGKSSIQGSALETVAPSSGKPGMEKLRDLTNNEDILG</sequence>
<evidence type="ECO:0000313" key="3">
    <source>
        <dbReference type="Proteomes" id="UP000284706"/>
    </source>
</evidence>
<keyword evidence="3" id="KW-1185">Reference proteome</keyword>
<feature type="compositionally biased region" description="Acidic residues" evidence="1">
    <location>
        <begin position="68"/>
        <end position="97"/>
    </location>
</feature>
<dbReference type="Proteomes" id="UP000284706">
    <property type="component" value="Unassembled WGS sequence"/>
</dbReference>
<evidence type="ECO:0000256" key="1">
    <source>
        <dbReference type="SAM" id="MobiDB-lite"/>
    </source>
</evidence>
<name>A0A409WTV9_9AGAR</name>
<gene>
    <name evidence="2" type="ORF">CVT26_003957</name>
</gene>
<dbReference type="AlphaFoldDB" id="A0A409WTV9"/>
<protein>
    <submittedName>
        <fullName evidence="2">Uncharacterized protein</fullName>
    </submittedName>
</protein>
<dbReference type="EMBL" id="NHYE01004813">
    <property type="protein sequence ID" value="PPQ81901.1"/>
    <property type="molecule type" value="Genomic_DNA"/>
</dbReference>
<dbReference type="InParanoid" id="A0A409WTV9"/>
<reference evidence="2 3" key="1">
    <citation type="journal article" date="2018" name="Evol. Lett.">
        <title>Horizontal gene cluster transfer increased hallucinogenic mushroom diversity.</title>
        <authorList>
            <person name="Reynolds H.T."/>
            <person name="Vijayakumar V."/>
            <person name="Gluck-Thaler E."/>
            <person name="Korotkin H.B."/>
            <person name="Matheny P.B."/>
            <person name="Slot J.C."/>
        </authorList>
    </citation>
    <scope>NUCLEOTIDE SEQUENCE [LARGE SCALE GENOMIC DNA]</scope>
    <source>
        <strain evidence="2 3">SRW20</strain>
    </source>
</reference>
<comment type="caution">
    <text evidence="2">The sequence shown here is derived from an EMBL/GenBank/DDBJ whole genome shotgun (WGS) entry which is preliminary data.</text>
</comment>
<feature type="compositionally biased region" description="Polar residues" evidence="1">
    <location>
        <begin position="317"/>
        <end position="336"/>
    </location>
</feature>